<comment type="caution">
    <text evidence="1">The sequence shown here is derived from an EMBL/GenBank/DDBJ whole genome shotgun (WGS) entry which is preliminary data.</text>
</comment>
<sequence length="179" mass="20758">MINEIIGNYMHNVQNTMSLLIPNSNESFLYGLMEMIESNYGVNKGKIGGLFLIIIVSILKKFKFKEQSNKHKGKNIEEVQNKKKGKQIAVDYHENRDLQIHEKDINVNGDKLEEILNKIFVLLENYLMNDKIIPKDNSKQKHNLPPKSPSSIHFNQSQTNVRSNKRNHEGGRNFGYLNY</sequence>
<evidence type="ECO:0000313" key="2">
    <source>
        <dbReference type="Proteomes" id="UP001497535"/>
    </source>
</evidence>
<dbReference type="EMBL" id="CAVMJV010000043">
    <property type="protein sequence ID" value="CAK5081036.1"/>
    <property type="molecule type" value="Genomic_DNA"/>
</dbReference>
<name>A0ACB0ZPK4_MELEN</name>
<accession>A0ACB0ZPK4</accession>
<dbReference type="Proteomes" id="UP001497535">
    <property type="component" value="Unassembled WGS sequence"/>
</dbReference>
<gene>
    <name evidence="1" type="ORF">MENTE1834_LOCUS28250</name>
</gene>
<protein>
    <submittedName>
        <fullName evidence="1">Uncharacterized protein</fullName>
    </submittedName>
</protein>
<keyword evidence="2" id="KW-1185">Reference proteome</keyword>
<proteinExistence type="predicted"/>
<organism evidence="1 2">
    <name type="scientific">Meloidogyne enterolobii</name>
    <name type="common">Root-knot nematode worm</name>
    <name type="synonym">Meloidogyne mayaguensis</name>
    <dbReference type="NCBI Taxonomy" id="390850"/>
    <lineage>
        <taxon>Eukaryota</taxon>
        <taxon>Metazoa</taxon>
        <taxon>Ecdysozoa</taxon>
        <taxon>Nematoda</taxon>
        <taxon>Chromadorea</taxon>
        <taxon>Rhabditida</taxon>
        <taxon>Tylenchina</taxon>
        <taxon>Tylenchomorpha</taxon>
        <taxon>Tylenchoidea</taxon>
        <taxon>Meloidogynidae</taxon>
        <taxon>Meloidogyninae</taxon>
        <taxon>Meloidogyne</taxon>
    </lineage>
</organism>
<evidence type="ECO:0000313" key="1">
    <source>
        <dbReference type="EMBL" id="CAK5081036.1"/>
    </source>
</evidence>
<reference evidence="1" key="1">
    <citation type="submission" date="2023-11" db="EMBL/GenBank/DDBJ databases">
        <authorList>
            <person name="Poullet M."/>
        </authorList>
    </citation>
    <scope>NUCLEOTIDE SEQUENCE</scope>
    <source>
        <strain evidence="1">E1834</strain>
    </source>
</reference>